<dbReference type="PANTHER" id="PTHR46163:SF5">
    <property type="entry name" value="TYROSINE-PROTEIN PHOSPHATASE"/>
    <property type="match status" value="1"/>
</dbReference>
<keyword evidence="5" id="KW-1185">Reference proteome</keyword>
<organism evidence="4 5">
    <name type="scientific">Steinernema carpocapsae</name>
    <name type="common">Entomopathogenic nematode</name>
    <dbReference type="NCBI Taxonomy" id="34508"/>
    <lineage>
        <taxon>Eukaryota</taxon>
        <taxon>Metazoa</taxon>
        <taxon>Ecdysozoa</taxon>
        <taxon>Nematoda</taxon>
        <taxon>Chromadorea</taxon>
        <taxon>Rhabditida</taxon>
        <taxon>Tylenchina</taxon>
        <taxon>Panagrolaimomorpha</taxon>
        <taxon>Strongyloidoidea</taxon>
        <taxon>Steinernematidae</taxon>
        <taxon>Steinernema</taxon>
    </lineage>
</organism>
<dbReference type="PROSITE" id="PS50056">
    <property type="entry name" value="TYR_PHOSPHATASE_2"/>
    <property type="match status" value="1"/>
</dbReference>
<comment type="caution">
    <text evidence="4">The sequence shown here is derived from an EMBL/GenBank/DDBJ whole genome shotgun (WGS) entry which is preliminary data.</text>
</comment>
<dbReference type="PANTHER" id="PTHR46163">
    <property type="entry name" value="TYROSINE-PROTEIN PHOSPHATASE-RELATED"/>
    <property type="match status" value="1"/>
</dbReference>
<feature type="compositionally biased region" description="Low complexity" evidence="1">
    <location>
        <begin position="172"/>
        <end position="208"/>
    </location>
</feature>
<reference evidence="4 5" key="1">
    <citation type="journal article" date="2015" name="Genome Biol.">
        <title>Comparative genomics of Steinernema reveals deeply conserved gene regulatory networks.</title>
        <authorList>
            <person name="Dillman A.R."/>
            <person name="Macchietto M."/>
            <person name="Porter C.F."/>
            <person name="Rogers A."/>
            <person name="Williams B."/>
            <person name="Antoshechkin I."/>
            <person name="Lee M.M."/>
            <person name="Goodwin Z."/>
            <person name="Lu X."/>
            <person name="Lewis E.E."/>
            <person name="Goodrich-Blair H."/>
            <person name="Stock S.P."/>
            <person name="Adams B.J."/>
            <person name="Sternberg P.W."/>
            <person name="Mortazavi A."/>
        </authorList>
    </citation>
    <scope>NUCLEOTIDE SEQUENCE [LARGE SCALE GENOMIC DNA]</scope>
    <source>
        <strain evidence="4 5">ALL</strain>
    </source>
</reference>
<dbReference type="Gene3D" id="3.90.190.10">
    <property type="entry name" value="Protein tyrosine phosphatase superfamily"/>
    <property type="match status" value="2"/>
</dbReference>
<reference evidence="4 5" key="2">
    <citation type="journal article" date="2019" name="G3 (Bethesda)">
        <title>Hybrid Assembly of the Genome of the Entomopathogenic Nematode Steinernema carpocapsae Identifies the X-Chromosome.</title>
        <authorList>
            <person name="Serra L."/>
            <person name="Macchietto M."/>
            <person name="Macias-Munoz A."/>
            <person name="McGill C.J."/>
            <person name="Rodriguez I.M."/>
            <person name="Rodriguez B."/>
            <person name="Murad R."/>
            <person name="Mortazavi A."/>
        </authorList>
    </citation>
    <scope>NUCLEOTIDE SEQUENCE [LARGE SCALE GENOMIC DNA]</scope>
    <source>
        <strain evidence="4 5">ALL</strain>
    </source>
</reference>
<dbReference type="EMBL" id="AZBU02000003">
    <property type="protein sequence ID" value="TKR89160.1"/>
    <property type="molecule type" value="Genomic_DNA"/>
</dbReference>
<dbReference type="SUPFAM" id="SSF52799">
    <property type="entry name" value="(Phosphotyrosine protein) phosphatases II"/>
    <property type="match status" value="1"/>
</dbReference>
<name>A0A4U5P095_STECR</name>
<feature type="region of interest" description="Disordered" evidence="1">
    <location>
        <begin position="166"/>
        <end position="214"/>
    </location>
</feature>
<protein>
    <recommendedName>
        <fullName evidence="6">Tyrosine specific protein phosphatases domain-containing protein</fullName>
    </recommendedName>
</protein>
<dbReference type="SMART" id="SM00404">
    <property type="entry name" value="PTPc_motif"/>
    <property type="match status" value="1"/>
</dbReference>
<evidence type="ECO:0000256" key="1">
    <source>
        <dbReference type="SAM" id="MobiDB-lite"/>
    </source>
</evidence>
<dbReference type="GO" id="GO:0004725">
    <property type="term" value="F:protein tyrosine phosphatase activity"/>
    <property type="evidence" value="ECO:0007669"/>
    <property type="project" value="InterPro"/>
</dbReference>
<feature type="domain" description="Tyrosine specific protein phosphatases" evidence="3">
    <location>
        <begin position="117"/>
        <end position="145"/>
    </location>
</feature>
<dbReference type="InterPro" id="IPR000242">
    <property type="entry name" value="PTP_cat"/>
</dbReference>
<gene>
    <name evidence="4" type="ORF">L596_013303</name>
</gene>
<evidence type="ECO:0000259" key="2">
    <source>
        <dbReference type="PROSITE" id="PS50055"/>
    </source>
</evidence>
<evidence type="ECO:0008006" key="6">
    <source>
        <dbReference type="Google" id="ProtNLM"/>
    </source>
</evidence>
<sequence>MARITDGLHPRELRGHADLREALHLHPGTARLHHRRLLAHGDPGGLRQRHYAVQHKGMDKCAQYWPLEPKEVQQYGDIQATCTSVQPMENDSTIRFTTINLKWKDDKGQAKERDPVRGTRKPIVVHCSAGIGRTGSIVAIEFILERMQDGKSCEAMDEILRSSATSVPTAFRRTSNTSSSIASSSSTSARNTEASGTPTRWPSTRSSSKIMTRRLHKQTMIPNYPCRYDKLPIICLCSTVPQLQKSGNEE</sequence>
<dbReference type="STRING" id="34508.A0A4U5P095"/>
<dbReference type="PROSITE" id="PS50055">
    <property type="entry name" value="TYR_PHOSPHATASE_PTP"/>
    <property type="match status" value="1"/>
</dbReference>
<feature type="domain" description="Tyrosine-protein phosphatase" evidence="2">
    <location>
        <begin position="60"/>
        <end position="157"/>
    </location>
</feature>
<accession>A0A4U5P095</accession>
<dbReference type="InterPro" id="IPR052782">
    <property type="entry name" value="Oocyte-zygote_transition_reg"/>
</dbReference>
<dbReference type="InterPro" id="IPR003595">
    <property type="entry name" value="Tyr_Pase_cat"/>
</dbReference>
<evidence type="ECO:0000259" key="3">
    <source>
        <dbReference type="PROSITE" id="PS50056"/>
    </source>
</evidence>
<dbReference type="InterPro" id="IPR029021">
    <property type="entry name" value="Prot-tyrosine_phosphatase-like"/>
</dbReference>
<dbReference type="OrthoDB" id="8815311at2759"/>
<dbReference type="InterPro" id="IPR016130">
    <property type="entry name" value="Tyr_Pase_AS"/>
</dbReference>
<evidence type="ECO:0000313" key="5">
    <source>
        <dbReference type="Proteomes" id="UP000298663"/>
    </source>
</evidence>
<dbReference type="InterPro" id="IPR000387">
    <property type="entry name" value="Tyr_Pase_dom"/>
</dbReference>
<evidence type="ECO:0000313" key="4">
    <source>
        <dbReference type="EMBL" id="TKR89160.1"/>
    </source>
</evidence>
<dbReference type="AlphaFoldDB" id="A0A4U5P095"/>
<dbReference type="PROSITE" id="PS00383">
    <property type="entry name" value="TYR_PHOSPHATASE_1"/>
    <property type="match status" value="1"/>
</dbReference>
<dbReference type="Pfam" id="PF00102">
    <property type="entry name" value="Y_phosphatase"/>
    <property type="match status" value="2"/>
</dbReference>
<dbReference type="Proteomes" id="UP000298663">
    <property type="component" value="Unassembled WGS sequence"/>
</dbReference>
<proteinExistence type="predicted"/>